<dbReference type="AlphaFoldDB" id="A0A852XH52"/>
<accession>A0A852XH52</accession>
<keyword evidence="2" id="KW-1185">Reference proteome</keyword>
<sequence>MPGRTVTIDCETCPVQHVGCDDCVVTALHGLQDGTLSSGSDLPLDPREREVVTALVAAGLVDPQTATRARARREPWSEYREVAG</sequence>
<reference evidence="1 2" key="1">
    <citation type="submission" date="2020-07" db="EMBL/GenBank/DDBJ databases">
        <title>Sequencing the genomes of 1000 actinobacteria strains.</title>
        <authorList>
            <person name="Klenk H.-P."/>
        </authorList>
    </citation>
    <scope>NUCLEOTIDE SEQUENCE [LARGE SCALE GENOMIC DNA]</scope>
    <source>
        <strain evidence="1 2">DSM 24723</strain>
    </source>
</reference>
<protein>
    <submittedName>
        <fullName evidence="1">Uncharacterized protein</fullName>
    </submittedName>
</protein>
<organism evidence="1 2">
    <name type="scientific">Janibacter alkaliphilus</name>
    <dbReference type="NCBI Taxonomy" id="1069963"/>
    <lineage>
        <taxon>Bacteria</taxon>
        <taxon>Bacillati</taxon>
        <taxon>Actinomycetota</taxon>
        <taxon>Actinomycetes</taxon>
        <taxon>Micrococcales</taxon>
        <taxon>Intrasporangiaceae</taxon>
        <taxon>Janibacter</taxon>
    </lineage>
</organism>
<proteinExistence type="predicted"/>
<dbReference type="Proteomes" id="UP000592181">
    <property type="component" value="Unassembled WGS sequence"/>
</dbReference>
<dbReference type="RefSeq" id="WP_218875312.1">
    <property type="nucleotide sequence ID" value="NZ_JACBZX010000001.1"/>
</dbReference>
<name>A0A852XH52_9MICO</name>
<evidence type="ECO:0000313" key="2">
    <source>
        <dbReference type="Proteomes" id="UP000592181"/>
    </source>
</evidence>
<gene>
    <name evidence="1" type="ORF">BJY28_002334</name>
</gene>
<comment type="caution">
    <text evidence="1">The sequence shown here is derived from an EMBL/GenBank/DDBJ whole genome shotgun (WGS) entry which is preliminary data.</text>
</comment>
<dbReference type="EMBL" id="JACBZX010000001">
    <property type="protein sequence ID" value="NYG37865.1"/>
    <property type="molecule type" value="Genomic_DNA"/>
</dbReference>
<evidence type="ECO:0000313" key="1">
    <source>
        <dbReference type="EMBL" id="NYG37865.1"/>
    </source>
</evidence>